<dbReference type="PANTHER" id="PTHR10948:SF23">
    <property type="entry name" value="TRANSPOSASE INSI FOR INSERTION SEQUENCE ELEMENT IS30A-RELATED"/>
    <property type="match status" value="1"/>
</dbReference>
<name>A0ABN2REY1_9PSEU</name>
<keyword evidence="5" id="KW-1185">Reference proteome</keyword>
<dbReference type="Pfam" id="PF13936">
    <property type="entry name" value="HTH_38"/>
    <property type="match status" value="1"/>
</dbReference>
<dbReference type="InterPro" id="IPR036388">
    <property type="entry name" value="WH-like_DNA-bd_sf"/>
</dbReference>
<dbReference type="EMBL" id="BAAANN010000018">
    <property type="protein sequence ID" value="GAA1967828.1"/>
    <property type="molecule type" value="Genomic_DNA"/>
</dbReference>
<evidence type="ECO:0000313" key="5">
    <source>
        <dbReference type="Proteomes" id="UP001501116"/>
    </source>
</evidence>
<gene>
    <name evidence="4" type="ORF">GCM10009754_45760</name>
</gene>
<dbReference type="Proteomes" id="UP001501116">
    <property type="component" value="Unassembled WGS sequence"/>
</dbReference>
<evidence type="ECO:0000256" key="1">
    <source>
        <dbReference type="SAM" id="MobiDB-lite"/>
    </source>
</evidence>
<organism evidence="4 5">
    <name type="scientific">Amycolatopsis minnesotensis</name>
    <dbReference type="NCBI Taxonomy" id="337894"/>
    <lineage>
        <taxon>Bacteria</taxon>
        <taxon>Bacillati</taxon>
        <taxon>Actinomycetota</taxon>
        <taxon>Actinomycetes</taxon>
        <taxon>Pseudonocardiales</taxon>
        <taxon>Pseudonocardiaceae</taxon>
        <taxon>Amycolatopsis</taxon>
    </lineage>
</organism>
<dbReference type="InterPro" id="IPR025246">
    <property type="entry name" value="IS30-like_HTH"/>
</dbReference>
<dbReference type="InterPro" id="IPR036390">
    <property type="entry name" value="WH_DNA-bd_sf"/>
</dbReference>
<comment type="caution">
    <text evidence="4">The sequence shown here is derived from an EMBL/GenBank/DDBJ whole genome shotgun (WGS) entry which is preliminary data.</text>
</comment>
<dbReference type="SUPFAM" id="SSF46785">
    <property type="entry name" value="Winged helix' DNA-binding domain"/>
    <property type="match status" value="1"/>
</dbReference>
<feature type="region of interest" description="Disordered" evidence="1">
    <location>
        <begin position="35"/>
        <end position="84"/>
    </location>
</feature>
<dbReference type="Gene3D" id="1.10.10.10">
    <property type="entry name" value="Winged helix-like DNA-binding domain superfamily/Winged helix DNA-binding domain"/>
    <property type="match status" value="1"/>
</dbReference>
<evidence type="ECO:0000313" key="4">
    <source>
        <dbReference type="EMBL" id="GAA1967828.1"/>
    </source>
</evidence>
<proteinExistence type="predicted"/>
<evidence type="ECO:0000259" key="3">
    <source>
        <dbReference type="Pfam" id="PF13936"/>
    </source>
</evidence>
<feature type="compositionally biased region" description="Basic residues" evidence="1">
    <location>
        <begin position="60"/>
        <end position="69"/>
    </location>
</feature>
<dbReference type="RefSeq" id="WP_344422258.1">
    <property type="nucleotide sequence ID" value="NZ_BAAANN010000018.1"/>
</dbReference>
<evidence type="ECO:0008006" key="6">
    <source>
        <dbReference type="Google" id="ProtNLM"/>
    </source>
</evidence>
<protein>
    <recommendedName>
        <fullName evidence="6">MarR family protein</fullName>
    </recommendedName>
</protein>
<sequence>MPGGRLTSQDRRRIASGLSDGLGYAEIARELGRPTSTVSREVARNGGPGDYRAGRAHQAAWRRARRPKRGWAAESTAGAEGRDPAAAGEFVDRLAAQMMLSGLPRMAARVFACLVTTDSGALTAGELVRGLRVSPASVSKAVAYLEELDVVGRARVPGQRHETYLIDDDVWLRTWLTSARTNARWSDTAREGAALFGTATPAGARLEQMGEFFARLAEDMSGGAGAVAFDDALTVLAALVHAGTPRTARELSLALGWPLDRVEIALRDAEKRPDLTDPVVLRHTGSGACTAVAVPDRLTAAQRGALDSPLGRLTLGAGS</sequence>
<accession>A0ABN2REY1</accession>
<dbReference type="Pfam" id="PF12802">
    <property type="entry name" value="MarR_2"/>
    <property type="match status" value="1"/>
</dbReference>
<evidence type="ECO:0000259" key="2">
    <source>
        <dbReference type="Pfam" id="PF12802"/>
    </source>
</evidence>
<dbReference type="InterPro" id="IPR051917">
    <property type="entry name" value="Transposase-Integrase"/>
</dbReference>
<dbReference type="InterPro" id="IPR000835">
    <property type="entry name" value="HTH_MarR-typ"/>
</dbReference>
<reference evidence="4 5" key="1">
    <citation type="journal article" date="2019" name="Int. J. Syst. Evol. Microbiol.">
        <title>The Global Catalogue of Microorganisms (GCM) 10K type strain sequencing project: providing services to taxonomists for standard genome sequencing and annotation.</title>
        <authorList>
            <consortium name="The Broad Institute Genomics Platform"/>
            <consortium name="The Broad Institute Genome Sequencing Center for Infectious Disease"/>
            <person name="Wu L."/>
            <person name="Ma J."/>
        </authorList>
    </citation>
    <scope>NUCLEOTIDE SEQUENCE [LARGE SCALE GENOMIC DNA]</scope>
    <source>
        <strain evidence="4 5">JCM 14545</strain>
    </source>
</reference>
<feature type="domain" description="Transposase IS30-like HTH" evidence="3">
    <location>
        <begin position="5"/>
        <end position="45"/>
    </location>
</feature>
<dbReference type="PANTHER" id="PTHR10948">
    <property type="entry name" value="TRANSPOSASE"/>
    <property type="match status" value="1"/>
</dbReference>
<feature type="domain" description="HTH marR-type" evidence="2">
    <location>
        <begin position="101"/>
        <end position="160"/>
    </location>
</feature>